<gene>
    <name evidence="7" type="ORF">DLJ46_20660</name>
</gene>
<dbReference type="Pfam" id="PF09678">
    <property type="entry name" value="Caa3_CtaG"/>
    <property type="match status" value="1"/>
</dbReference>
<evidence type="ECO:0000256" key="5">
    <source>
        <dbReference type="ARBA" id="ARBA00023136"/>
    </source>
</evidence>
<keyword evidence="3 6" id="KW-0812">Transmembrane</keyword>
<protein>
    <recommendedName>
        <fullName evidence="9">Cytochrome c oxidase assembly protein</fullName>
    </recommendedName>
</protein>
<keyword evidence="2" id="KW-1003">Cell membrane</keyword>
<dbReference type="Proteomes" id="UP000245683">
    <property type="component" value="Unassembled WGS sequence"/>
</dbReference>
<proteinExistence type="predicted"/>
<evidence type="ECO:0000256" key="2">
    <source>
        <dbReference type="ARBA" id="ARBA00022475"/>
    </source>
</evidence>
<sequence>MSALTVHPGHPPGPQPVVEGLLTMLAVVTVCLLVAGYGRGVHELWARRGPGRVVPVWRVAAFGLGLLVVLGAEQGPVHRAAESSFAGHMAQHMLLLLVAGPLLAAGAAGLPLSLAAPLPVRRLLARWRVAPWARRLRRPTGYAFL</sequence>
<organism evidence="7 8">
    <name type="scientific">Micromonospora globispora</name>
    <dbReference type="NCBI Taxonomy" id="1450148"/>
    <lineage>
        <taxon>Bacteria</taxon>
        <taxon>Bacillati</taxon>
        <taxon>Actinomycetota</taxon>
        <taxon>Actinomycetes</taxon>
        <taxon>Micromonosporales</taxon>
        <taxon>Micromonosporaceae</taxon>
        <taxon>Micromonospora</taxon>
    </lineage>
</organism>
<dbReference type="AlphaFoldDB" id="A0A317JY35"/>
<name>A0A317JY35_9ACTN</name>
<comment type="caution">
    <text evidence="7">The sequence shown here is derived from an EMBL/GenBank/DDBJ whole genome shotgun (WGS) entry which is preliminary data.</text>
</comment>
<accession>A0A317JY35</accession>
<dbReference type="RefSeq" id="WP_165823195.1">
    <property type="nucleotide sequence ID" value="NZ_QGSV01000243.1"/>
</dbReference>
<keyword evidence="8" id="KW-1185">Reference proteome</keyword>
<feature type="transmembrane region" description="Helical" evidence="6">
    <location>
        <begin position="92"/>
        <end position="118"/>
    </location>
</feature>
<dbReference type="GO" id="GO:0005886">
    <property type="term" value="C:plasma membrane"/>
    <property type="evidence" value="ECO:0007669"/>
    <property type="project" value="UniProtKB-SubCell"/>
</dbReference>
<evidence type="ECO:0000313" key="8">
    <source>
        <dbReference type="Proteomes" id="UP000245683"/>
    </source>
</evidence>
<comment type="subcellular location">
    <subcellularLocation>
        <location evidence="1">Cell membrane</location>
        <topology evidence="1">Multi-pass membrane protein</topology>
    </subcellularLocation>
</comment>
<feature type="non-terminal residue" evidence="7">
    <location>
        <position position="145"/>
    </location>
</feature>
<evidence type="ECO:0000256" key="6">
    <source>
        <dbReference type="SAM" id="Phobius"/>
    </source>
</evidence>
<evidence type="ECO:0000313" key="7">
    <source>
        <dbReference type="EMBL" id="PWU45686.1"/>
    </source>
</evidence>
<evidence type="ECO:0008006" key="9">
    <source>
        <dbReference type="Google" id="ProtNLM"/>
    </source>
</evidence>
<reference evidence="8" key="1">
    <citation type="submission" date="2018-05" db="EMBL/GenBank/DDBJ databases">
        <title>Micromonospora globispora sp. nov. and Micromonospora rugosa sp. nov., isolated from marine sediment.</title>
        <authorList>
            <person name="Carro L."/>
            <person name="Aysel V."/>
            <person name="Cetin D."/>
            <person name="Igual J.M."/>
            <person name="Klenk H.-P."/>
            <person name="Trujillo M.E."/>
            <person name="Sahin N."/>
        </authorList>
    </citation>
    <scope>NUCLEOTIDE SEQUENCE [LARGE SCALE GENOMIC DNA]</scope>
    <source>
        <strain evidence="8">S2904</strain>
    </source>
</reference>
<feature type="transmembrane region" description="Helical" evidence="6">
    <location>
        <begin position="53"/>
        <end position="72"/>
    </location>
</feature>
<evidence type="ECO:0000256" key="3">
    <source>
        <dbReference type="ARBA" id="ARBA00022692"/>
    </source>
</evidence>
<feature type="transmembrane region" description="Helical" evidence="6">
    <location>
        <begin position="20"/>
        <end position="41"/>
    </location>
</feature>
<keyword evidence="5 6" id="KW-0472">Membrane</keyword>
<keyword evidence="4 6" id="KW-1133">Transmembrane helix</keyword>
<dbReference type="InterPro" id="IPR019108">
    <property type="entry name" value="Caa3_assmbl_CtaG-rel"/>
</dbReference>
<evidence type="ECO:0000256" key="4">
    <source>
        <dbReference type="ARBA" id="ARBA00022989"/>
    </source>
</evidence>
<dbReference type="EMBL" id="QGSV01000243">
    <property type="protein sequence ID" value="PWU45686.1"/>
    <property type="molecule type" value="Genomic_DNA"/>
</dbReference>
<evidence type="ECO:0000256" key="1">
    <source>
        <dbReference type="ARBA" id="ARBA00004651"/>
    </source>
</evidence>